<accession>A0ABX8EAT9</accession>
<dbReference type="Gene3D" id="3.40.50.1700">
    <property type="entry name" value="Glycoside hydrolase family 3 C-terminal domain"/>
    <property type="match status" value="1"/>
</dbReference>
<dbReference type="Gene3D" id="2.60.40.10">
    <property type="entry name" value="Immunoglobulins"/>
    <property type="match status" value="1"/>
</dbReference>
<dbReference type="InterPro" id="IPR019800">
    <property type="entry name" value="Glyco_hydro_3_AS"/>
</dbReference>
<reference evidence="7 8" key="1">
    <citation type="journal article" date="2021" name="Int. J. Syst. Evol. Microbiol.">
        <title>Novosphingobium decolorationis sp. nov., an aniline blue-decolourizing bacterium isolated from East Pacific sediment.</title>
        <authorList>
            <person name="Chen X."/>
            <person name="Dong B."/>
            <person name="Chen T."/>
            <person name="Ren N."/>
            <person name="Wang J."/>
            <person name="Xu Y."/>
            <person name="Yang J."/>
            <person name="Zhu S."/>
            <person name="Chen J."/>
        </authorList>
    </citation>
    <scope>NUCLEOTIDE SEQUENCE [LARGE SCALE GENOMIC DNA]</scope>
    <source>
        <strain evidence="7 8">502str22</strain>
    </source>
</reference>
<keyword evidence="4 5" id="KW-0326">Glycosidase</keyword>
<dbReference type="Proteomes" id="UP000677126">
    <property type="component" value="Chromosome"/>
</dbReference>
<organism evidence="7 8">
    <name type="scientific">Novosphingobium decolorationis</name>
    <dbReference type="NCBI Taxonomy" id="2698673"/>
    <lineage>
        <taxon>Bacteria</taxon>
        <taxon>Pseudomonadati</taxon>
        <taxon>Pseudomonadota</taxon>
        <taxon>Alphaproteobacteria</taxon>
        <taxon>Sphingomonadales</taxon>
        <taxon>Sphingomonadaceae</taxon>
        <taxon>Novosphingobium</taxon>
    </lineage>
</organism>
<evidence type="ECO:0000256" key="3">
    <source>
        <dbReference type="ARBA" id="ARBA00023277"/>
    </source>
</evidence>
<evidence type="ECO:0000259" key="6">
    <source>
        <dbReference type="SMART" id="SM01217"/>
    </source>
</evidence>
<evidence type="ECO:0000256" key="5">
    <source>
        <dbReference type="RuleBase" id="RU361161"/>
    </source>
</evidence>
<dbReference type="Pfam" id="PF00933">
    <property type="entry name" value="Glyco_hydro_3"/>
    <property type="match status" value="1"/>
</dbReference>
<dbReference type="GO" id="GO:0016787">
    <property type="term" value="F:hydrolase activity"/>
    <property type="evidence" value="ECO:0007669"/>
    <property type="project" value="UniProtKB-KW"/>
</dbReference>
<dbReference type="SMART" id="SM01217">
    <property type="entry name" value="Fn3_like"/>
    <property type="match status" value="1"/>
</dbReference>
<dbReference type="Gene3D" id="3.20.20.300">
    <property type="entry name" value="Glycoside hydrolase, family 3, N-terminal domain"/>
    <property type="match status" value="1"/>
</dbReference>
<evidence type="ECO:0000256" key="2">
    <source>
        <dbReference type="ARBA" id="ARBA00022801"/>
    </source>
</evidence>
<feature type="domain" description="Fibronectin type III-like" evidence="6">
    <location>
        <begin position="676"/>
        <end position="746"/>
    </location>
</feature>
<dbReference type="InterPro" id="IPR026891">
    <property type="entry name" value="Fn3-like"/>
</dbReference>
<dbReference type="Pfam" id="PF14310">
    <property type="entry name" value="Fn3-like"/>
    <property type="match status" value="1"/>
</dbReference>
<dbReference type="InterPro" id="IPR001764">
    <property type="entry name" value="Glyco_hydro_3_N"/>
</dbReference>
<evidence type="ECO:0000313" key="7">
    <source>
        <dbReference type="EMBL" id="QVM86327.1"/>
    </source>
</evidence>
<comment type="similarity">
    <text evidence="1 5">Belongs to the glycosyl hydrolase 3 family.</text>
</comment>
<dbReference type="EMBL" id="CP054856">
    <property type="protein sequence ID" value="QVM86327.1"/>
    <property type="molecule type" value="Genomic_DNA"/>
</dbReference>
<evidence type="ECO:0000256" key="4">
    <source>
        <dbReference type="ARBA" id="ARBA00023295"/>
    </source>
</evidence>
<gene>
    <name evidence="7" type="ORF">HT578_18650</name>
</gene>
<dbReference type="InterPro" id="IPR013783">
    <property type="entry name" value="Ig-like_fold"/>
</dbReference>
<dbReference type="PROSITE" id="PS00775">
    <property type="entry name" value="GLYCOSYL_HYDROL_F3"/>
    <property type="match status" value="1"/>
</dbReference>
<dbReference type="PANTHER" id="PTHR42715:SF10">
    <property type="entry name" value="BETA-GLUCOSIDASE"/>
    <property type="match status" value="1"/>
</dbReference>
<dbReference type="PANTHER" id="PTHR42715">
    <property type="entry name" value="BETA-GLUCOSIDASE"/>
    <property type="match status" value="1"/>
</dbReference>
<keyword evidence="3" id="KW-0119">Carbohydrate metabolism</keyword>
<evidence type="ECO:0000313" key="8">
    <source>
        <dbReference type="Proteomes" id="UP000677126"/>
    </source>
</evidence>
<dbReference type="PRINTS" id="PR00133">
    <property type="entry name" value="GLHYDRLASE3"/>
</dbReference>
<dbReference type="InterPro" id="IPR017853">
    <property type="entry name" value="GH"/>
</dbReference>
<proteinExistence type="inferred from homology"/>
<dbReference type="InterPro" id="IPR036962">
    <property type="entry name" value="Glyco_hydro_3_N_sf"/>
</dbReference>
<dbReference type="InterPro" id="IPR050288">
    <property type="entry name" value="Cellulose_deg_GH3"/>
</dbReference>
<protein>
    <submittedName>
        <fullName evidence="7">Glycoside hydrolase family 3 C-terminal domain-containing protein</fullName>
    </submittedName>
</protein>
<keyword evidence="2 5" id="KW-0378">Hydrolase</keyword>
<dbReference type="InterPro" id="IPR036881">
    <property type="entry name" value="Glyco_hydro_3_C_sf"/>
</dbReference>
<dbReference type="SUPFAM" id="SSF51445">
    <property type="entry name" value="(Trans)glycosidases"/>
    <property type="match status" value="1"/>
</dbReference>
<name>A0ABX8EAT9_9SPHN</name>
<dbReference type="Pfam" id="PF01915">
    <property type="entry name" value="Glyco_hydro_3_C"/>
    <property type="match status" value="1"/>
</dbReference>
<dbReference type="SUPFAM" id="SSF52279">
    <property type="entry name" value="Beta-D-glucan exohydrolase, C-terminal domain"/>
    <property type="match status" value="1"/>
</dbReference>
<evidence type="ECO:0000256" key="1">
    <source>
        <dbReference type="ARBA" id="ARBA00005336"/>
    </source>
</evidence>
<dbReference type="InterPro" id="IPR002772">
    <property type="entry name" value="Glyco_hydro_3_C"/>
</dbReference>
<keyword evidence="8" id="KW-1185">Reference proteome</keyword>
<sequence>MANRAEARAAASSEDAAVTARAKALLAQMTPEEKAGQLVQYFYLGEASATSSEAMTSAISVEDAVARGEVGSLLLMTDPVEINRLQKIAVEKTRLGIPLLFGFDVIHGFHTIMPVPLAMAASWDPSVAEKGQAVAAAEARAAGVNWTFAPMVDIARDARWGRIVEGAGEDPVLGAAMAAAQVRGFQGEKVGTPGRILAGPKHFAGYGASLGGRDYDQVDLSDNELRNVYLPPFKAAIDAGAGNIMAAYMQLNGVPATTSSWLLNEVLRKEWGFDGFVVSDANNVSSLVRQGAAANPEEAAVRAIRSGLDLSMEMPSRTSPMLSLAQSLKDGTLDAKTLDTAVLRLLEAKIRLGLFEQPYADPAKAKSVAAKAEHRDIARMAAERAAVLLENGKGVLPLDTSKTQSIALIGPFANAPHDQLGPWVFPGPKPTGVSVLEGLKAKLGDTVKVTYAPGVAIPKRINRSFFDDINPPVDLPEFAEADEAKTAAEFDRAVAAAKAADVAVLVLGEAQNMAGEAASRASFELPGQQQRLLEEVIATGKPVVVVLVNARPINLQGAKPDAVLEAWYPGSEGGPAIANLLTGDAVPGGKLPISWVRDGSQAPFSYDRMISHAPWGADTRYWDQASNAPLYEFGYGLSYTTFEYGNLTVAKDAVAKGEPVEVSFDLTNTGSRAADEVAQLYIHQRSGTSSRPERQLKKFRRIALQPGETQHVTFTLTADDLRYWSSVTKDWIQDASVFDVWAGGSSKADLAGEFTVTP</sequence>